<gene>
    <name evidence="1" type="ORF">QGM71_16270</name>
</gene>
<protein>
    <submittedName>
        <fullName evidence="1">Uncharacterized protein</fullName>
    </submittedName>
</protein>
<dbReference type="EMBL" id="JARZFX010000010">
    <property type="protein sequence ID" value="MEC5425042.1"/>
    <property type="molecule type" value="Genomic_DNA"/>
</dbReference>
<name>A0ABU6KKT6_9BACI</name>
<accession>A0ABU6KKT6</accession>
<dbReference type="Proteomes" id="UP001335737">
    <property type="component" value="Unassembled WGS sequence"/>
</dbReference>
<evidence type="ECO:0000313" key="1">
    <source>
        <dbReference type="EMBL" id="MEC5425042.1"/>
    </source>
</evidence>
<organism evidence="1 2">
    <name type="scientific">Virgibacillus tibetensis</name>
    <dbReference type="NCBI Taxonomy" id="3042313"/>
    <lineage>
        <taxon>Bacteria</taxon>
        <taxon>Bacillati</taxon>
        <taxon>Bacillota</taxon>
        <taxon>Bacilli</taxon>
        <taxon>Bacillales</taxon>
        <taxon>Bacillaceae</taxon>
        <taxon>Virgibacillus</taxon>
    </lineage>
</organism>
<proteinExistence type="predicted"/>
<comment type="caution">
    <text evidence="1">The sequence shown here is derived from an EMBL/GenBank/DDBJ whole genome shotgun (WGS) entry which is preliminary data.</text>
</comment>
<evidence type="ECO:0000313" key="2">
    <source>
        <dbReference type="Proteomes" id="UP001335737"/>
    </source>
</evidence>
<keyword evidence="2" id="KW-1185">Reference proteome</keyword>
<reference evidence="1 2" key="1">
    <citation type="journal article" date="2024" name="Int. J. Syst. Evol. Microbiol.">
        <title>Virgibacillus tibetensis sp. nov., isolated from salt lake on the Tibetan Plateau of China.</title>
        <authorList>
            <person name="Phurbu D."/>
            <person name="Liu Z.-X."/>
            <person name="Wang R."/>
            <person name="Zheng Y.-Y."/>
            <person name="Liu H.-C."/>
            <person name="Zhou Y.-G."/>
            <person name="Yu Y.-J."/>
            <person name="Li A.-H."/>
        </authorList>
    </citation>
    <scope>NUCLEOTIDE SEQUENCE [LARGE SCALE GENOMIC DNA]</scope>
    <source>
        <strain evidence="1 2">C22-A2</strain>
    </source>
</reference>
<sequence>MRIGNQHSSYVVFYIIGDDKEQKVNDKRILSLYFSNTGFRVNLPKKMSEKAAKIIDTKNDA</sequence>